<accession>A0A090GAI2</accession>
<gene>
    <name evidence="1" type="ORF">MPL3365_210122</name>
</gene>
<dbReference type="InterPro" id="IPR036630">
    <property type="entry name" value="Head_decoration_D_sf"/>
</dbReference>
<name>A0A090GAI2_MESPL</name>
<dbReference type="AlphaFoldDB" id="A0A090GAI2"/>
<organism evidence="1 2">
    <name type="scientific">Mesorhizobium plurifarium</name>
    <dbReference type="NCBI Taxonomy" id="69974"/>
    <lineage>
        <taxon>Bacteria</taxon>
        <taxon>Pseudomonadati</taxon>
        <taxon>Pseudomonadota</taxon>
        <taxon>Alphaproteobacteria</taxon>
        <taxon>Hyphomicrobiales</taxon>
        <taxon>Phyllobacteriaceae</taxon>
        <taxon>Mesorhizobium</taxon>
    </lineage>
</organism>
<evidence type="ECO:0000313" key="2">
    <source>
        <dbReference type="Proteomes" id="UP000046122"/>
    </source>
</evidence>
<sequence>MTSIPFAEPGMAARDVSDSFTSAEIFNSAIPHPVTEDFSVGADVALPAFSVVGLAASGLSLALATLLYAPGAKATGRLVFSGAGTADDTITIGATVYTLKAAPTTVAGQVKIGATAAETASNLIAAINGGAGAGMFYGSLTVPHPDVTAQSDAAGIVGIIAQAAGAAGNAIATTETGSVTAFANATLVGGVDQAGVQAIGVTTAPVVDTDAAQSVAIYRAGNFNPDALNWDASFNTDAKREAAFRGAPSPTNILIRKRL</sequence>
<dbReference type="Proteomes" id="UP000046122">
    <property type="component" value="Unassembled WGS sequence"/>
</dbReference>
<dbReference type="EMBL" id="CCNE01000014">
    <property type="protein sequence ID" value="CDX55898.1"/>
    <property type="molecule type" value="Genomic_DNA"/>
</dbReference>
<evidence type="ECO:0000313" key="1">
    <source>
        <dbReference type="EMBL" id="CDX55898.1"/>
    </source>
</evidence>
<evidence type="ECO:0008006" key="3">
    <source>
        <dbReference type="Google" id="ProtNLM"/>
    </source>
</evidence>
<dbReference type="SUPFAM" id="SSF51274">
    <property type="entry name" value="Head decoration protein D (gpD, major capsid protein D)"/>
    <property type="match status" value="1"/>
</dbReference>
<proteinExistence type="predicted"/>
<protein>
    <recommendedName>
        <fullName evidence="3">Head decoration protein</fullName>
    </recommendedName>
</protein>
<dbReference type="Gene3D" id="2.40.300.10">
    <property type="entry name" value="Head decoration protein D"/>
    <property type="match status" value="1"/>
</dbReference>
<reference evidence="1 2" key="1">
    <citation type="submission" date="2014-08" db="EMBL/GenBank/DDBJ databases">
        <authorList>
            <person name="Moulin Lionel"/>
        </authorList>
    </citation>
    <scope>NUCLEOTIDE SEQUENCE [LARGE SCALE GENOMIC DNA]</scope>
</reference>